<evidence type="ECO:0000313" key="4">
    <source>
        <dbReference type="Proteomes" id="UP000006911"/>
    </source>
</evidence>
<gene>
    <name evidence="3" type="ORF">GSTUM_00005201001</name>
</gene>
<feature type="compositionally biased region" description="Polar residues" evidence="1">
    <location>
        <begin position="386"/>
        <end position="399"/>
    </location>
</feature>
<dbReference type="PANTHER" id="PTHR38848">
    <property type="entry name" value="G-PROTEIN COUPLED RECEPTORS FAMILY 3 PROFILE DOMAIN-CONTAINING PROTEIN"/>
    <property type="match status" value="1"/>
</dbReference>
<dbReference type="Proteomes" id="UP000006911">
    <property type="component" value="Unassembled WGS sequence"/>
</dbReference>
<feature type="transmembrane region" description="Helical" evidence="2">
    <location>
        <begin position="32"/>
        <end position="51"/>
    </location>
</feature>
<keyword evidence="2" id="KW-0812">Transmembrane</keyword>
<dbReference type="RefSeq" id="XP_002837266.1">
    <property type="nucleotide sequence ID" value="XM_002837220.1"/>
</dbReference>
<keyword evidence="2" id="KW-0472">Membrane</keyword>
<dbReference type="AlphaFoldDB" id="D5GAA3"/>
<reference evidence="3 4" key="1">
    <citation type="journal article" date="2010" name="Nature">
        <title>Perigord black truffle genome uncovers evolutionary origins and mechanisms of symbiosis.</title>
        <authorList>
            <person name="Martin F."/>
            <person name="Kohler A."/>
            <person name="Murat C."/>
            <person name="Balestrini R."/>
            <person name="Coutinho P.M."/>
            <person name="Jaillon O."/>
            <person name="Montanini B."/>
            <person name="Morin E."/>
            <person name="Noel B."/>
            <person name="Percudani R."/>
            <person name="Porcel B."/>
            <person name="Rubini A."/>
            <person name="Amicucci A."/>
            <person name="Amselem J."/>
            <person name="Anthouard V."/>
            <person name="Arcioni S."/>
            <person name="Artiguenave F."/>
            <person name="Aury J.M."/>
            <person name="Ballario P."/>
            <person name="Bolchi A."/>
            <person name="Brenna A."/>
            <person name="Brun A."/>
            <person name="Buee M."/>
            <person name="Cantarel B."/>
            <person name="Chevalier G."/>
            <person name="Couloux A."/>
            <person name="Da Silva C."/>
            <person name="Denoeud F."/>
            <person name="Duplessis S."/>
            <person name="Ghignone S."/>
            <person name="Hilselberger B."/>
            <person name="Iotti M."/>
            <person name="Marcais B."/>
            <person name="Mello A."/>
            <person name="Miranda M."/>
            <person name="Pacioni G."/>
            <person name="Quesneville H."/>
            <person name="Riccioni C."/>
            <person name="Ruotolo R."/>
            <person name="Splivallo R."/>
            <person name="Stocchi V."/>
            <person name="Tisserant E."/>
            <person name="Viscomi A.R."/>
            <person name="Zambonelli A."/>
            <person name="Zampieri E."/>
            <person name="Henrissat B."/>
            <person name="Lebrun M.H."/>
            <person name="Paolocci F."/>
            <person name="Bonfante P."/>
            <person name="Ottonello S."/>
            <person name="Wincker P."/>
        </authorList>
    </citation>
    <scope>NUCLEOTIDE SEQUENCE [LARGE SCALE GENOMIC DNA]</scope>
    <source>
        <strain evidence="3 4">Mel28</strain>
    </source>
</reference>
<dbReference type="GeneID" id="9185739"/>
<feature type="region of interest" description="Disordered" evidence="1">
    <location>
        <begin position="367"/>
        <end position="399"/>
    </location>
</feature>
<dbReference type="HOGENOM" id="CLU_043698_0_0_1"/>
<keyword evidence="2" id="KW-1133">Transmembrane helix</keyword>
<feature type="transmembrane region" description="Helical" evidence="2">
    <location>
        <begin position="224"/>
        <end position="248"/>
    </location>
</feature>
<proteinExistence type="predicted"/>
<feature type="transmembrane region" description="Helical" evidence="2">
    <location>
        <begin position="102"/>
        <end position="122"/>
    </location>
</feature>
<dbReference type="KEGG" id="tml:GSTUM_00005201001"/>
<feature type="transmembrane region" description="Helical" evidence="2">
    <location>
        <begin position="63"/>
        <end position="82"/>
    </location>
</feature>
<evidence type="ECO:0000313" key="3">
    <source>
        <dbReference type="EMBL" id="CAZ81457.1"/>
    </source>
</evidence>
<dbReference type="EMBL" id="FN430075">
    <property type="protein sequence ID" value="CAZ81457.1"/>
    <property type="molecule type" value="Genomic_DNA"/>
</dbReference>
<organism evidence="3 4">
    <name type="scientific">Tuber melanosporum (strain Mel28)</name>
    <name type="common">Perigord black truffle</name>
    <dbReference type="NCBI Taxonomy" id="656061"/>
    <lineage>
        <taxon>Eukaryota</taxon>
        <taxon>Fungi</taxon>
        <taxon>Dikarya</taxon>
        <taxon>Ascomycota</taxon>
        <taxon>Pezizomycotina</taxon>
        <taxon>Pezizomycetes</taxon>
        <taxon>Pezizales</taxon>
        <taxon>Tuberaceae</taxon>
        <taxon>Tuber</taxon>
    </lineage>
</organism>
<dbReference type="OMA" id="CHIGMEL"/>
<sequence length="399" mass="44055">MDAIYPVMASVMRRDPVEESPSAQRRQSEGSFVSSISLAMIAITVVSFCLARRLVGVRDLSTLPLARWLILAVFTDSWMFVLSSTILQASFGLNSSLRACDAGILLCLVCYLSSKVLMYFFLVEKVFIVRGNRNSRFKDKLFLFNTLGMLLPYCVVITLTFVYRNAEMENGQCKIGLKLPANLPLLIFDFVINVYLTFLFLKPLHGLWSFQNGAKSKQSRLHRVALRTFIGSCATLVSTLGNLISLIILRGKEPGWICFAVCNSDILFSVLVLHWVTHQDDDISTDGKTRCEGCDRTIGCRGDPYSISRGSNFGGLSRDHKGRVGGGGAGEVVTSIHAVPKGACHHDKSIPLDGILTHTEVTRTEVRRDIESLGGTSEMEEEDPRVNSTDNIRQSACGP</sequence>
<dbReference type="PANTHER" id="PTHR38848:SF3">
    <property type="entry name" value="G-PROTEIN COUPLED RECEPTORS FAMILY 3 PROFILE DOMAIN-CONTAINING PROTEIN"/>
    <property type="match status" value="1"/>
</dbReference>
<evidence type="ECO:0000256" key="1">
    <source>
        <dbReference type="SAM" id="MobiDB-lite"/>
    </source>
</evidence>
<keyword evidence="4" id="KW-1185">Reference proteome</keyword>
<dbReference type="InParanoid" id="D5GAA3"/>
<accession>D5GAA3</accession>
<feature type="transmembrane region" description="Helical" evidence="2">
    <location>
        <begin position="142"/>
        <end position="163"/>
    </location>
</feature>
<feature type="transmembrane region" description="Helical" evidence="2">
    <location>
        <begin position="183"/>
        <end position="204"/>
    </location>
</feature>
<dbReference type="eggNOG" id="ENOG502RY0X">
    <property type="taxonomic scope" value="Eukaryota"/>
</dbReference>
<evidence type="ECO:0000256" key="2">
    <source>
        <dbReference type="SAM" id="Phobius"/>
    </source>
</evidence>
<name>D5GAA3_TUBMM</name>
<protein>
    <submittedName>
        <fullName evidence="3">(Perigord truffle) hypothetical protein</fullName>
    </submittedName>
</protein>